<dbReference type="Proteomes" id="UP001501116">
    <property type="component" value="Unassembled WGS sequence"/>
</dbReference>
<keyword evidence="3" id="KW-1185">Reference proteome</keyword>
<name>A0ABP5CCQ6_9PSEU</name>
<feature type="signal peptide" evidence="1">
    <location>
        <begin position="1"/>
        <end position="32"/>
    </location>
</feature>
<protein>
    <submittedName>
        <fullName evidence="2">Peptidase inhibitor family I36 protein</fullName>
    </submittedName>
</protein>
<dbReference type="RefSeq" id="WP_344419118.1">
    <property type="nucleotide sequence ID" value="NZ_BAAANN010000012.1"/>
</dbReference>
<reference evidence="3" key="1">
    <citation type="journal article" date="2019" name="Int. J. Syst. Evol. Microbiol.">
        <title>The Global Catalogue of Microorganisms (GCM) 10K type strain sequencing project: providing services to taxonomists for standard genome sequencing and annotation.</title>
        <authorList>
            <consortium name="The Broad Institute Genomics Platform"/>
            <consortium name="The Broad Institute Genome Sequencing Center for Infectious Disease"/>
            <person name="Wu L."/>
            <person name="Ma J."/>
        </authorList>
    </citation>
    <scope>NUCLEOTIDE SEQUENCE [LARGE SCALE GENOMIC DNA]</scope>
    <source>
        <strain evidence="3">JCM 14545</strain>
    </source>
</reference>
<keyword evidence="1" id="KW-0732">Signal</keyword>
<comment type="caution">
    <text evidence="2">The sequence shown here is derived from an EMBL/GenBank/DDBJ whole genome shotgun (WGS) entry which is preliminary data.</text>
</comment>
<evidence type="ECO:0000313" key="2">
    <source>
        <dbReference type="EMBL" id="GAA1961002.1"/>
    </source>
</evidence>
<evidence type="ECO:0000313" key="3">
    <source>
        <dbReference type="Proteomes" id="UP001501116"/>
    </source>
</evidence>
<gene>
    <name evidence="2" type="ORF">GCM10009754_34700</name>
</gene>
<sequence length="131" mass="14347">MSLKKPILRARLPRVLVLTAMGLLCCGGVAQAGTAPGQPPAACTQGEFCSWADEFYGGRTERLDLRLANPGECIPLANELEARSFANRMDRDVTVYQGRDCSTEGDFTTYPGHGTFVPQAHYVIRAIQIWD</sequence>
<feature type="chain" id="PRO_5045908792" evidence="1">
    <location>
        <begin position="33"/>
        <end position="131"/>
    </location>
</feature>
<dbReference type="Pfam" id="PF03995">
    <property type="entry name" value="Inhibitor_I36"/>
    <property type="match status" value="1"/>
</dbReference>
<organism evidence="2 3">
    <name type="scientific">Amycolatopsis minnesotensis</name>
    <dbReference type="NCBI Taxonomy" id="337894"/>
    <lineage>
        <taxon>Bacteria</taxon>
        <taxon>Bacillati</taxon>
        <taxon>Actinomycetota</taxon>
        <taxon>Actinomycetes</taxon>
        <taxon>Pseudonocardiales</taxon>
        <taxon>Pseudonocardiaceae</taxon>
        <taxon>Amycolatopsis</taxon>
    </lineage>
</organism>
<evidence type="ECO:0000256" key="1">
    <source>
        <dbReference type="SAM" id="SignalP"/>
    </source>
</evidence>
<proteinExistence type="predicted"/>
<accession>A0ABP5CCQ6</accession>
<dbReference type="EMBL" id="BAAANN010000012">
    <property type="protein sequence ID" value="GAA1961002.1"/>
    <property type="molecule type" value="Genomic_DNA"/>
</dbReference>